<proteinExistence type="predicted"/>
<name>A0A0H5Q8W2_9ZZZZ</name>
<sequence length="72" mass="8527">MVLPAVLAGGYLAYSVGKAYGNWRFYRDYKKRYPHVHVKYWSRQPLYQDVGAMYGSVAGYALGRYNHRRRNY</sequence>
<accession>A0A0H5Q8W2</accession>
<dbReference type="EMBL" id="LN854270">
    <property type="protein sequence ID" value="CRY97840.1"/>
    <property type="molecule type" value="Genomic_DNA"/>
</dbReference>
<protein>
    <submittedName>
        <fullName evidence="1">Uncharacterized protein</fullName>
    </submittedName>
</protein>
<organism evidence="1">
    <name type="scientific">uncultured prokaryote</name>
    <dbReference type="NCBI Taxonomy" id="198431"/>
    <lineage>
        <taxon>unclassified sequences</taxon>
        <taxon>environmental samples</taxon>
    </lineage>
</organism>
<reference evidence="1" key="1">
    <citation type="submission" date="2015-06" db="EMBL/GenBank/DDBJ databases">
        <authorList>
            <person name="Joergensen T."/>
        </authorList>
    </citation>
    <scope>NUCLEOTIDE SEQUENCE</scope>
    <source>
        <strain evidence="1">RGFK1769</strain>
    </source>
</reference>
<evidence type="ECO:0000313" key="1">
    <source>
        <dbReference type="EMBL" id="CRY97840.1"/>
    </source>
</evidence>
<reference evidence="1" key="2">
    <citation type="submission" date="2015-07" db="EMBL/GenBank/DDBJ databases">
        <title>Plasmids, circular viruses and viroids from rat gut.</title>
        <authorList>
            <person name="Jorgensen T.J."/>
            <person name="Hansen M.A."/>
            <person name="Xu Z."/>
            <person name="Tabak M.A."/>
            <person name="Sorensen S.J."/>
            <person name="Hansen L.H."/>
        </authorList>
    </citation>
    <scope>NUCLEOTIDE SEQUENCE</scope>
    <source>
        <strain evidence="1">RGFK1769</strain>
    </source>
</reference>
<dbReference type="AlphaFoldDB" id="A0A0H5Q8W2"/>